<dbReference type="AlphaFoldDB" id="A0AB39BEM1"/>
<evidence type="ECO:0000313" key="1">
    <source>
        <dbReference type="EMBL" id="XDI04799.1"/>
    </source>
</evidence>
<gene>
    <name evidence="1" type="ORF">ABFY20_15860</name>
</gene>
<organism evidence="1">
    <name type="scientific">Herbiconiux sp. A18JL235</name>
    <dbReference type="NCBI Taxonomy" id="3152363"/>
    <lineage>
        <taxon>Bacteria</taxon>
        <taxon>Bacillati</taxon>
        <taxon>Actinomycetota</taxon>
        <taxon>Actinomycetes</taxon>
        <taxon>Micrococcales</taxon>
        <taxon>Microbacteriaceae</taxon>
        <taxon>Herbiconiux</taxon>
    </lineage>
</organism>
<dbReference type="EMBL" id="CP162511">
    <property type="protein sequence ID" value="XDI04799.1"/>
    <property type="molecule type" value="Genomic_DNA"/>
</dbReference>
<dbReference type="RefSeq" id="WP_368497204.1">
    <property type="nucleotide sequence ID" value="NZ_CP162511.1"/>
</dbReference>
<sequence length="71" mass="7729">MSSSTLFDRDAVKPPAVPAYALFDGRMDVWVVVTDSETFSDVVGVFFDELEAVEASKRALGHTAIVHSLAR</sequence>
<proteinExistence type="predicted"/>
<protein>
    <submittedName>
        <fullName evidence="1">Uncharacterized protein</fullName>
    </submittedName>
</protein>
<name>A0AB39BEM1_9MICO</name>
<accession>A0AB39BEM1</accession>
<reference evidence="1" key="1">
    <citation type="submission" date="2024-05" db="EMBL/GenBank/DDBJ databases">
        <title>Herbiconiux sp. A18JL235.</title>
        <authorList>
            <person name="Zhang G."/>
        </authorList>
    </citation>
    <scope>NUCLEOTIDE SEQUENCE</scope>
    <source>
        <strain evidence="1">A18JL235</strain>
    </source>
</reference>